<dbReference type="InterPro" id="IPR043855">
    <property type="entry name" value="DUF5817"/>
</dbReference>
<dbReference type="RefSeq" id="WP_227261814.1">
    <property type="nucleotide sequence ID" value="NZ_BAAADU010000002.1"/>
</dbReference>
<dbReference type="Proteomes" id="UP001500194">
    <property type="component" value="Unassembled WGS sequence"/>
</dbReference>
<name>A0AAV3SZB9_9EURY</name>
<dbReference type="Gene3D" id="1.10.10.10">
    <property type="entry name" value="Winged helix-like DNA-binding domain superfamily/Winged helix DNA-binding domain"/>
    <property type="match status" value="1"/>
</dbReference>
<sequence>MYAVVGCSECSALWIVEGRPETTECPRCGSTRQFSKRRKFVTTEDEDHAREVRSSMLANRSGYGDAFADLDSFSEMDAATDEAVVSDDEYLEAAGIDPDEVAAAGERADAAGGGSVSKKERVREAVRELDRPTEDDIVAYCAEHGVSDEYARRTLEKLARSGEVSESRGVYRLL</sequence>
<dbReference type="Pfam" id="PF22798">
    <property type="entry name" value="DUF5817_CT"/>
    <property type="match status" value="1"/>
</dbReference>
<gene>
    <name evidence="3" type="ORF">GCM10009019_04730</name>
</gene>
<dbReference type="InterPro" id="IPR053849">
    <property type="entry name" value="DUF5817_C"/>
</dbReference>
<dbReference type="Pfam" id="PF19134">
    <property type="entry name" value="DUF5817"/>
    <property type="match status" value="1"/>
</dbReference>
<keyword evidence="4" id="KW-1185">Reference proteome</keyword>
<dbReference type="Gene3D" id="3.90.820.10">
    <property type="entry name" value="Structural Genomics, Unknown Function 30-nov-00 1gh9 Mol_id"/>
    <property type="match status" value="1"/>
</dbReference>
<evidence type="ECO:0000313" key="4">
    <source>
        <dbReference type="Proteomes" id="UP001500194"/>
    </source>
</evidence>
<protein>
    <submittedName>
        <fullName evidence="3">DUF5817 domain-containing protein</fullName>
    </submittedName>
</protein>
<dbReference type="AlphaFoldDB" id="A0AAV3SZB9"/>
<feature type="domain" description="DUF5817" evidence="2">
    <location>
        <begin position="120"/>
        <end position="173"/>
    </location>
</feature>
<evidence type="ECO:0000259" key="1">
    <source>
        <dbReference type="Pfam" id="PF19134"/>
    </source>
</evidence>
<comment type="caution">
    <text evidence="3">The sequence shown here is derived from an EMBL/GenBank/DDBJ whole genome shotgun (WGS) entry which is preliminary data.</text>
</comment>
<dbReference type="EMBL" id="BAAADU010000002">
    <property type="protein sequence ID" value="GAA0645591.1"/>
    <property type="molecule type" value="Genomic_DNA"/>
</dbReference>
<reference evidence="3 4" key="1">
    <citation type="journal article" date="2019" name="Int. J. Syst. Evol. Microbiol.">
        <title>The Global Catalogue of Microorganisms (GCM) 10K type strain sequencing project: providing services to taxonomists for standard genome sequencing and annotation.</title>
        <authorList>
            <consortium name="The Broad Institute Genomics Platform"/>
            <consortium name="The Broad Institute Genome Sequencing Center for Infectious Disease"/>
            <person name="Wu L."/>
            <person name="Ma J."/>
        </authorList>
    </citation>
    <scope>NUCLEOTIDE SEQUENCE [LARGE SCALE GENOMIC DNA]</scope>
    <source>
        <strain evidence="3 4">JCM 16327</strain>
    </source>
</reference>
<evidence type="ECO:0000313" key="3">
    <source>
        <dbReference type="EMBL" id="GAA0645591.1"/>
    </source>
</evidence>
<feature type="domain" description="DUF5817" evidence="1">
    <location>
        <begin position="2"/>
        <end position="58"/>
    </location>
</feature>
<organism evidence="3 4">
    <name type="scientific">Salarchaeum japonicum</name>
    <dbReference type="NCBI Taxonomy" id="555573"/>
    <lineage>
        <taxon>Archaea</taxon>
        <taxon>Methanobacteriati</taxon>
        <taxon>Methanobacteriota</taxon>
        <taxon>Stenosarchaea group</taxon>
        <taxon>Halobacteria</taxon>
        <taxon>Halobacteriales</taxon>
        <taxon>Halobacteriaceae</taxon>
    </lineage>
</organism>
<dbReference type="GeneID" id="68572411"/>
<evidence type="ECO:0000259" key="2">
    <source>
        <dbReference type="Pfam" id="PF22798"/>
    </source>
</evidence>
<dbReference type="InterPro" id="IPR036388">
    <property type="entry name" value="WH-like_DNA-bd_sf"/>
</dbReference>
<accession>A0AAV3SZB9</accession>
<proteinExistence type="predicted"/>